<name>A0A059F2E7_9MICR</name>
<protein>
    <submittedName>
        <fullName evidence="1">Uncharacterized protein</fullName>
    </submittedName>
</protein>
<dbReference type="EMBL" id="KK365144">
    <property type="protein sequence ID" value="KCZ81370.1"/>
    <property type="molecule type" value="Genomic_DNA"/>
</dbReference>
<dbReference type="VEuPathDB" id="MicrosporidiaDB:H312_01252"/>
<proteinExistence type="predicted"/>
<dbReference type="OrthoDB" id="2192452at2759"/>
<gene>
    <name evidence="1" type="ORF">H312_01252</name>
</gene>
<reference evidence="1 2" key="2">
    <citation type="submission" date="2014-03" db="EMBL/GenBank/DDBJ databases">
        <title>The Genome Sequence of Anncaliia algerae insect isolate PRA339.</title>
        <authorList>
            <consortium name="The Broad Institute Genome Sequencing Platform"/>
            <consortium name="The Broad Institute Genome Sequencing Center for Infectious Disease"/>
            <person name="Cuomo C."/>
            <person name="Becnel J."/>
            <person name="Sanscrainte N."/>
            <person name="Walker B."/>
            <person name="Young S.K."/>
            <person name="Zeng Q."/>
            <person name="Gargeya S."/>
            <person name="Fitzgerald M."/>
            <person name="Haas B."/>
            <person name="Abouelleil A."/>
            <person name="Alvarado L."/>
            <person name="Arachchi H.M."/>
            <person name="Berlin A.M."/>
            <person name="Chapman S.B."/>
            <person name="Dewar J."/>
            <person name="Goldberg J."/>
            <person name="Griggs A."/>
            <person name="Gujja S."/>
            <person name="Hansen M."/>
            <person name="Howarth C."/>
            <person name="Imamovic A."/>
            <person name="Larimer J."/>
            <person name="McCowan C."/>
            <person name="Murphy C."/>
            <person name="Neiman D."/>
            <person name="Pearson M."/>
            <person name="Priest M."/>
            <person name="Roberts A."/>
            <person name="Saif S."/>
            <person name="Shea T."/>
            <person name="Sisk P."/>
            <person name="Sykes S."/>
            <person name="Wortman J."/>
            <person name="Nusbaum C."/>
            <person name="Birren B."/>
        </authorList>
    </citation>
    <scope>NUCLEOTIDE SEQUENCE [LARGE SCALE GENOMIC DNA]</scope>
    <source>
        <strain evidence="1 2">PRA339</strain>
    </source>
</reference>
<dbReference type="HOGENOM" id="CLU_3335439_0_0_1"/>
<dbReference type="Proteomes" id="UP000030655">
    <property type="component" value="Unassembled WGS sequence"/>
</dbReference>
<accession>A0A059F2E7</accession>
<dbReference type="AlphaFoldDB" id="A0A059F2E7"/>
<organism evidence="1 2">
    <name type="scientific">Anncaliia algerae PRA339</name>
    <dbReference type="NCBI Taxonomy" id="1288291"/>
    <lineage>
        <taxon>Eukaryota</taxon>
        <taxon>Fungi</taxon>
        <taxon>Fungi incertae sedis</taxon>
        <taxon>Microsporidia</taxon>
        <taxon>Tubulinosematoidea</taxon>
        <taxon>Tubulinosematidae</taxon>
        <taxon>Anncaliia</taxon>
    </lineage>
</organism>
<keyword evidence="2" id="KW-1185">Reference proteome</keyword>
<reference evidence="2" key="1">
    <citation type="submission" date="2013-02" db="EMBL/GenBank/DDBJ databases">
        <authorList>
            <consortium name="The Broad Institute Genome Sequencing Platform"/>
            <person name="Cuomo C."/>
            <person name="Becnel J."/>
            <person name="Sanscrainte N."/>
            <person name="Walker B."/>
            <person name="Young S.K."/>
            <person name="Zeng Q."/>
            <person name="Gargeya S."/>
            <person name="Fitzgerald M."/>
            <person name="Haas B."/>
            <person name="Abouelleil A."/>
            <person name="Alvarado L."/>
            <person name="Arachchi H.M."/>
            <person name="Berlin A.M."/>
            <person name="Chapman S.B."/>
            <person name="Dewar J."/>
            <person name="Goldberg J."/>
            <person name="Griggs A."/>
            <person name="Gujja S."/>
            <person name="Hansen M."/>
            <person name="Howarth C."/>
            <person name="Imamovic A."/>
            <person name="Larimer J."/>
            <person name="McCowan C."/>
            <person name="Murphy C."/>
            <person name="Neiman D."/>
            <person name="Pearson M."/>
            <person name="Priest M."/>
            <person name="Roberts A."/>
            <person name="Saif S."/>
            <person name="Shea T."/>
            <person name="Sisk P."/>
            <person name="Sykes S."/>
            <person name="Wortman J."/>
            <person name="Nusbaum C."/>
            <person name="Birren B."/>
        </authorList>
    </citation>
    <scope>NUCLEOTIDE SEQUENCE [LARGE SCALE GENOMIC DNA]</scope>
    <source>
        <strain evidence="2">PRA339</strain>
    </source>
</reference>
<sequence length="38" mass="4602">MKGLTDEGRRLFLQEFMFLDFFKESSYLKIIEILSLKD</sequence>
<evidence type="ECO:0000313" key="1">
    <source>
        <dbReference type="EMBL" id="KCZ81370.1"/>
    </source>
</evidence>
<evidence type="ECO:0000313" key="2">
    <source>
        <dbReference type="Proteomes" id="UP000030655"/>
    </source>
</evidence>